<dbReference type="Proteomes" id="UP001201812">
    <property type="component" value="Unassembled WGS sequence"/>
</dbReference>
<evidence type="ECO:0000256" key="10">
    <source>
        <dbReference type="SAM" id="MobiDB-lite"/>
    </source>
</evidence>
<dbReference type="GO" id="GO:0017038">
    <property type="term" value="P:protein import"/>
    <property type="evidence" value="ECO:0007669"/>
    <property type="project" value="InterPro"/>
</dbReference>
<evidence type="ECO:0000256" key="11">
    <source>
        <dbReference type="SAM" id="Phobius"/>
    </source>
</evidence>
<name>A0AAD4R3E6_9BILA</name>
<feature type="transmembrane region" description="Helical" evidence="11">
    <location>
        <begin position="21"/>
        <end position="38"/>
    </location>
</feature>
<evidence type="ECO:0000256" key="1">
    <source>
        <dbReference type="ARBA" id="ARBA00022448"/>
    </source>
</evidence>
<keyword evidence="3" id="KW-0547">Nucleotide-binding</keyword>
<evidence type="ECO:0000256" key="3">
    <source>
        <dbReference type="ARBA" id="ARBA00022741"/>
    </source>
</evidence>
<dbReference type="Pfam" id="PF07517">
    <property type="entry name" value="SecA_DEAD"/>
    <property type="match status" value="1"/>
</dbReference>
<dbReference type="PANTHER" id="PTHR30612:SF0">
    <property type="entry name" value="CHLOROPLAST PROTEIN-TRANSPORTING ATPASE"/>
    <property type="match status" value="1"/>
</dbReference>
<keyword evidence="6" id="KW-1278">Translocase</keyword>
<dbReference type="InterPro" id="IPR011115">
    <property type="entry name" value="SecA_DEAD"/>
</dbReference>
<keyword evidence="11" id="KW-0812">Transmembrane</keyword>
<gene>
    <name evidence="14" type="ORF">DdX_12833</name>
</gene>
<dbReference type="InterPro" id="IPR001650">
    <property type="entry name" value="Helicase_C-like"/>
</dbReference>
<dbReference type="GO" id="GO:0016020">
    <property type="term" value="C:membrane"/>
    <property type="evidence" value="ECO:0007669"/>
    <property type="project" value="InterPro"/>
</dbReference>
<dbReference type="Gene3D" id="3.40.50.300">
    <property type="entry name" value="P-loop containing nucleotide triphosphate hydrolases"/>
    <property type="match status" value="2"/>
</dbReference>
<evidence type="ECO:0000259" key="12">
    <source>
        <dbReference type="PROSITE" id="PS51194"/>
    </source>
</evidence>
<feature type="domain" description="Helicase C-terminal" evidence="12">
    <location>
        <begin position="868"/>
        <end position="1038"/>
    </location>
</feature>
<dbReference type="Pfam" id="PF21090">
    <property type="entry name" value="P-loop_SecA"/>
    <property type="match status" value="1"/>
</dbReference>
<keyword evidence="5" id="KW-0653">Protein transport</keyword>
<dbReference type="SMART" id="SM00957">
    <property type="entry name" value="SecA_DEAD"/>
    <property type="match status" value="1"/>
</dbReference>
<keyword evidence="15" id="KW-1185">Reference proteome</keyword>
<keyword evidence="9" id="KW-0802">TPR repeat</keyword>
<evidence type="ECO:0000256" key="7">
    <source>
        <dbReference type="ARBA" id="ARBA00023010"/>
    </source>
</evidence>
<dbReference type="EMBL" id="JAKKPZ010000045">
    <property type="protein sequence ID" value="KAI1706839.1"/>
    <property type="molecule type" value="Genomic_DNA"/>
</dbReference>
<dbReference type="GO" id="GO:0006605">
    <property type="term" value="P:protein targeting"/>
    <property type="evidence" value="ECO:0007669"/>
    <property type="project" value="InterPro"/>
</dbReference>
<feature type="domain" description="SecA family profile" evidence="13">
    <location>
        <begin position="413"/>
        <end position="1016"/>
    </location>
</feature>
<dbReference type="InterPro" id="IPR044722">
    <property type="entry name" value="SecA_SF2_C"/>
</dbReference>
<dbReference type="InterPro" id="IPR019734">
    <property type="entry name" value="TPR_rpt"/>
</dbReference>
<sequence>MVLIARVSSEKRNICLSAMKEHLLALVLCFYFLIGYLVEGDKHYMNGSSPQCYVCPDSKCYFDVGHQANVFQVFNLNGKLTISKNGVELPGNLCKECAEHPHSKIDINKNPPASVAKPKTECKVKTADIAPDVQGEIPTVQDEELPTVVREFDPDASVIGIVATIKASRKAATIKATGRGTVRASVAGSKAKLAPIAEGEGSGDQGDDHIADSLATIQFGNKGHVAPPKRNDAHVPPPAPETDNQGTVKGPGTVKDTKGKAPAKPSDTQPAPAPAAETEDEEVPPDTVKHTAKAATVKASVKSVKASVKPVKQDEVAGSVRHSSRPGTVKGSVKPEAQPPAVEEDEDADIPDTFVARLIQDSVVTVHSAGGHHKSALEIIAEDEAVDESDNKELSFEELLSELVTSNKDNVNIIKKKSKLRERHKQISQAIEAGSKLFPSHSSKISQWTQTDIENWAKELKKERRNIQKDAVKSQDLIPEVIAVMMRAVEHVKGFRPRNAQILALLTMIYRAKVGEKGHEKEIGRLVQLGTGEGKSILAVLGAGFYGLMGNKVDVISTTLLAIRDAKFWEPYYKQLGLTVGNNAHRDDKHGPMPCYAKDVVYGSIGHFISHTLEDEFFASGTRMGRPYGVLIVDEVDDPAIDGRNSSTKLNSNVPGAEFLETAHTHIWLKLQELKANKDIRKPEDKKAISEGLKAYISNVVTTKQVHIPTHLYEYAKGQTNNWSESAIRALEMRDRYDYIISKEKNKIMIVDYRSSGLVHEDMHWGDALHELVIMKEKGAVRMTAEGLTSCFMSNTAYIRRYKENFFGMTGTLGSPEARKFLQKVYPVDVVEVPPYKKKRFKLYPSIIAKRKHNDDPNKDPWIDSILDVTDIFVNKKGRAVLIVFLTIGEVDHMEKVLRSKGYQHIRRYSRNDTNEGDAVNGDIKPGEVILATNIGARGTDFTITVELDKKGGLHVIGTFLAENLRIELQMFGRAARQGQRGSGNLVLSMDILANRYYYIHDLEDLDDVEEFKIIRDEEEKNQLNYYQEFDHESNVLMDELFQQFTEMLNKLRFGDKPRKENYNANKDPRWPMFSQMQEIWGLRYRYYSQKITDAKRKRHKDTLTKLYELIRNDNFPQLKEYLHSNFEKDPIKIFKNPSFLVEMGRKKMHDKKFEEAIAYFDRAAKIDPIFSFPALLIKGYTHVLMGEHEYKQAREDFALATANIEMHAKMYNEIRRTLQQQGNFLGYEKAGGHMRQIKNKIEILTYLHTMSDNARAIVDGCLLPYDTNHIAGCLITTLGASLVFVFETMAEPLKFFKFDDATIYKDAFSYSFYRVLDPPKSSADLQLHQLFHCAFRTEEHNCRSRIYVTGNWQMDKKGSKFMLGIVKNGDHTIGPEYRDTTPKFKFYKTGFESLHRNGFDYSLYRELDPPKQIADFQWHQTYRCAMTDQENCRARIYTTGQWEVNKRELEYQLGIFKNCIHSHESEQDANEENNENNIPAIASSSNHTKELDKKEQIRFYKFKEKTVQHDGFVYCYHTDVKIHLQWKCRMRCERKFNGKRTCTAYIWTTGKWDKDDRGREFQVGIVMSEHDHGPHQIAFQGKDNDDESPEAGLKFYKYIDNRVHRDGHVYCFIANLKSRPPWKQRMRCTRRQRGIDKKLQCNGYIWTTGEWETDSRGRLYQRGILRGGHAHDAYEQLFNEDDTAFVGIGGPTDDKVVFDKDSSV</sequence>
<evidence type="ECO:0000259" key="13">
    <source>
        <dbReference type="PROSITE" id="PS51196"/>
    </source>
</evidence>
<dbReference type="SUPFAM" id="SSF52540">
    <property type="entry name" value="P-loop containing nucleoside triphosphate hydrolases"/>
    <property type="match status" value="2"/>
</dbReference>
<evidence type="ECO:0000313" key="14">
    <source>
        <dbReference type="EMBL" id="KAI1706839.1"/>
    </source>
</evidence>
<protein>
    <submittedName>
        <fullName evidence="14">SecA DEAD-like domain-containing protein</fullName>
    </submittedName>
</protein>
<keyword evidence="11" id="KW-1133">Transmembrane helix</keyword>
<evidence type="ECO:0000256" key="8">
    <source>
        <dbReference type="ARBA" id="ARBA00023136"/>
    </source>
</evidence>
<comment type="caution">
    <text evidence="14">The sequence shown here is derived from an EMBL/GenBank/DDBJ whole genome shotgun (WGS) entry which is preliminary data.</text>
</comment>
<dbReference type="SUPFAM" id="SSF48452">
    <property type="entry name" value="TPR-like"/>
    <property type="match status" value="1"/>
</dbReference>
<dbReference type="PROSITE" id="PS51196">
    <property type="entry name" value="SECA_MOTOR_DEAD"/>
    <property type="match status" value="1"/>
</dbReference>
<feature type="region of interest" description="Disordered" evidence="10">
    <location>
        <begin position="221"/>
        <end position="345"/>
    </location>
</feature>
<dbReference type="GO" id="GO:0005524">
    <property type="term" value="F:ATP binding"/>
    <property type="evidence" value="ECO:0007669"/>
    <property type="project" value="UniProtKB-KW"/>
</dbReference>
<dbReference type="InterPro" id="IPR011990">
    <property type="entry name" value="TPR-like_helical_dom_sf"/>
</dbReference>
<dbReference type="PANTHER" id="PTHR30612">
    <property type="entry name" value="SECA INNER MEMBRANE COMPONENT OF SEC PROTEIN SECRETION SYSTEM"/>
    <property type="match status" value="1"/>
</dbReference>
<dbReference type="PRINTS" id="PR00906">
    <property type="entry name" value="SECA"/>
</dbReference>
<evidence type="ECO:0000256" key="2">
    <source>
        <dbReference type="ARBA" id="ARBA00022490"/>
    </source>
</evidence>
<organism evidence="14 15">
    <name type="scientific">Ditylenchus destructor</name>
    <dbReference type="NCBI Taxonomy" id="166010"/>
    <lineage>
        <taxon>Eukaryota</taxon>
        <taxon>Metazoa</taxon>
        <taxon>Ecdysozoa</taxon>
        <taxon>Nematoda</taxon>
        <taxon>Chromadorea</taxon>
        <taxon>Rhabditida</taxon>
        <taxon>Tylenchina</taxon>
        <taxon>Tylenchomorpha</taxon>
        <taxon>Sphaerularioidea</taxon>
        <taxon>Anguinidae</taxon>
        <taxon>Anguininae</taxon>
        <taxon>Ditylenchus</taxon>
    </lineage>
</organism>
<evidence type="ECO:0000313" key="15">
    <source>
        <dbReference type="Proteomes" id="UP001201812"/>
    </source>
</evidence>
<dbReference type="PROSITE" id="PS51194">
    <property type="entry name" value="HELICASE_CTER"/>
    <property type="match status" value="1"/>
</dbReference>
<feature type="repeat" description="TPR" evidence="9">
    <location>
        <begin position="1138"/>
        <end position="1171"/>
    </location>
</feature>
<dbReference type="InterPro" id="IPR000185">
    <property type="entry name" value="SecA"/>
</dbReference>
<dbReference type="Gene3D" id="3.90.1440.10">
    <property type="entry name" value="SecA, preprotein cross-linking domain"/>
    <property type="match status" value="1"/>
</dbReference>
<proteinExistence type="predicted"/>
<dbReference type="Gene3D" id="1.25.40.10">
    <property type="entry name" value="Tetratricopeptide repeat domain"/>
    <property type="match status" value="1"/>
</dbReference>
<reference evidence="14" key="1">
    <citation type="submission" date="2022-01" db="EMBL/GenBank/DDBJ databases">
        <title>Genome Sequence Resource for Two Populations of Ditylenchus destructor, the Migratory Endoparasitic Phytonematode.</title>
        <authorList>
            <person name="Zhang H."/>
            <person name="Lin R."/>
            <person name="Xie B."/>
        </authorList>
    </citation>
    <scope>NUCLEOTIDE SEQUENCE</scope>
    <source>
        <strain evidence="14">BazhouSP</strain>
    </source>
</reference>
<evidence type="ECO:0000256" key="6">
    <source>
        <dbReference type="ARBA" id="ARBA00022967"/>
    </source>
</evidence>
<evidence type="ECO:0000256" key="4">
    <source>
        <dbReference type="ARBA" id="ARBA00022840"/>
    </source>
</evidence>
<dbReference type="PROSITE" id="PS50005">
    <property type="entry name" value="TPR"/>
    <property type="match status" value="1"/>
</dbReference>
<dbReference type="InterPro" id="IPR027417">
    <property type="entry name" value="P-loop_NTPase"/>
</dbReference>
<evidence type="ECO:0000256" key="5">
    <source>
        <dbReference type="ARBA" id="ARBA00022927"/>
    </source>
</evidence>
<keyword evidence="8 11" id="KW-0472">Membrane</keyword>
<keyword evidence="4" id="KW-0067">ATP-binding</keyword>
<feature type="compositionally biased region" description="Low complexity" evidence="10">
    <location>
        <begin position="293"/>
        <end position="310"/>
    </location>
</feature>
<accession>A0AAD4R3E6</accession>
<keyword evidence="2" id="KW-0963">Cytoplasm</keyword>
<keyword evidence="1" id="KW-0813">Transport</keyword>
<keyword evidence="7" id="KW-0811">Translocation</keyword>
<dbReference type="GO" id="GO:0006886">
    <property type="term" value="P:intracellular protein transport"/>
    <property type="evidence" value="ECO:0007669"/>
    <property type="project" value="InterPro"/>
</dbReference>
<evidence type="ECO:0000256" key="9">
    <source>
        <dbReference type="PROSITE-ProRule" id="PRU00339"/>
    </source>
</evidence>
<dbReference type="InterPro" id="IPR014018">
    <property type="entry name" value="SecA_motor_DEAD"/>
</dbReference>